<feature type="transmembrane region" description="Helical" evidence="1">
    <location>
        <begin position="94"/>
        <end position="115"/>
    </location>
</feature>
<dbReference type="InterPro" id="IPR009325">
    <property type="entry name" value="DUF983"/>
</dbReference>
<proteinExistence type="predicted"/>
<evidence type="ECO:0000256" key="1">
    <source>
        <dbReference type="SAM" id="Phobius"/>
    </source>
</evidence>
<keyword evidence="1" id="KW-0812">Transmembrane</keyword>
<gene>
    <name evidence="2" type="ORF">ABEG18_02885</name>
</gene>
<dbReference type="Pfam" id="PF06170">
    <property type="entry name" value="DUF983"/>
    <property type="match status" value="1"/>
</dbReference>
<dbReference type="AlphaFoldDB" id="A0AAU7JHJ9"/>
<accession>A0AAU7JHJ9</accession>
<sequence length="138" mass="14480">MTIEPAREIDAAPPPAAAVPDRTAALLAGLRGRCPRCGQGPLIRGFIAVAPECGACGLPFDFADSGDGPAVFIMLIAGFLVVGGVLVVDMRYAPAWWVHALLWPPVVIGLCLGLLRPLKGLLIAAQFANKAEQGRLER</sequence>
<organism evidence="2">
    <name type="scientific">Alsobacter sp. KACC 23698</name>
    <dbReference type="NCBI Taxonomy" id="3149229"/>
    <lineage>
        <taxon>Bacteria</taxon>
        <taxon>Pseudomonadati</taxon>
        <taxon>Pseudomonadota</taxon>
        <taxon>Alphaproteobacteria</taxon>
        <taxon>Hyphomicrobiales</taxon>
        <taxon>Alsobacteraceae</taxon>
        <taxon>Alsobacter</taxon>
    </lineage>
</organism>
<reference evidence="2" key="1">
    <citation type="submission" date="2024-05" db="EMBL/GenBank/DDBJ databases">
        <authorList>
            <person name="Kim S."/>
            <person name="Heo J."/>
            <person name="Choi H."/>
            <person name="Choi Y."/>
            <person name="Kwon S.-W."/>
            <person name="Kim Y."/>
        </authorList>
    </citation>
    <scope>NUCLEOTIDE SEQUENCE</scope>
    <source>
        <strain evidence="2">KACC 23698</strain>
    </source>
</reference>
<dbReference type="RefSeq" id="WP_406856594.1">
    <property type="nucleotide sequence ID" value="NZ_CP157484.1"/>
</dbReference>
<name>A0AAU7JHJ9_9HYPH</name>
<evidence type="ECO:0000313" key="2">
    <source>
        <dbReference type="EMBL" id="XBO39746.1"/>
    </source>
</evidence>
<protein>
    <submittedName>
        <fullName evidence="2">DUF983 domain-containing protein</fullName>
    </submittedName>
</protein>
<keyword evidence="1" id="KW-1133">Transmembrane helix</keyword>
<feature type="transmembrane region" description="Helical" evidence="1">
    <location>
        <begin position="70"/>
        <end position="88"/>
    </location>
</feature>
<keyword evidence="1" id="KW-0472">Membrane</keyword>
<dbReference type="EMBL" id="CP157484">
    <property type="protein sequence ID" value="XBO39746.1"/>
    <property type="molecule type" value="Genomic_DNA"/>
</dbReference>